<dbReference type="Proteomes" id="UP000285655">
    <property type="component" value="Unassembled WGS sequence"/>
</dbReference>
<protein>
    <submittedName>
        <fullName evidence="1">Uncharacterized protein</fullName>
    </submittedName>
</protein>
<evidence type="ECO:0000313" key="2">
    <source>
        <dbReference type="Proteomes" id="UP000285655"/>
    </source>
</evidence>
<comment type="caution">
    <text evidence="1">The sequence shown here is derived from an EMBL/GenBank/DDBJ whole genome shotgun (WGS) entry which is preliminary data.</text>
</comment>
<dbReference type="EMBL" id="QZJW01000007">
    <property type="protein sequence ID" value="RJO61939.1"/>
    <property type="molecule type" value="Genomic_DNA"/>
</dbReference>
<reference evidence="1 2" key="1">
    <citation type="journal article" date="2017" name="ISME J.">
        <title>Energy and carbon metabolisms in a deep terrestrial subsurface fluid microbial community.</title>
        <authorList>
            <person name="Momper L."/>
            <person name="Jungbluth S.P."/>
            <person name="Lee M.D."/>
            <person name="Amend J.P."/>
        </authorList>
    </citation>
    <scope>NUCLEOTIDE SEQUENCE [LARGE SCALE GENOMIC DNA]</scope>
    <source>
        <strain evidence="1">SURF_29</strain>
    </source>
</reference>
<name>A0A419DFN3_9BACT</name>
<accession>A0A419DFN3</accession>
<sequence>MQFYNVKKREKVEVDEEKLKKTTYKGKGGQVRYAVRAVDDDGTNLTRFVSKDDWDGLDVPEE</sequence>
<dbReference type="AlphaFoldDB" id="A0A419DFN3"/>
<proteinExistence type="predicted"/>
<organism evidence="1 2">
    <name type="scientific">candidate division WS5 bacterium</name>
    <dbReference type="NCBI Taxonomy" id="2093353"/>
    <lineage>
        <taxon>Bacteria</taxon>
        <taxon>candidate division WS5</taxon>
    </lineage>
</organism>
<gene>
    <name evidence="1" type="ORF">C4544_01515</name>
</gene>
<evidence type="ECO:0000313" key="1">
    <source>
        <dbReference type="EMBL" id="RJO61939.1"/>
    </source>
</evidence>